<dbReference type="InterPro" id="IPR017853">
    <property type="entry name" value="GH"/>
</dbReference>
<keyword evidence="4" id="KW-1185">Reference proteome</keyword>
<dbReference type="eggNOG" id="ENOG502QTN4">
    <property type="taxonomic scope" value="Eukaryota"/>
</dbReference>
<feature type="chain" id="PRO_5004443843" evidence="1">
    <location>
        <begin position="24"/>
        <end position="674"/>
    </location>
</feature>
<evidence type="ECO:0000313" key="4">
    <source>
        <dbReference type="Proteomes" id="UP000054196"/>
    </source>
</evidence>
<dbReference type="EMBL" id="JH687551">
    <property type="protein sequence ID" value="EIN05134.1"/>
    <property type="molecule type" value="Genomic_DNA"/>
</dbReference>
<dbReference type="SUPFAM" id="SSF51445">
    <property type="entry name" value="(Trans)glycosidases"/>
    <property type="match status" value="1"/>
</dbReference>
<dbReference type="InterPro" id="IPR031728">
    <property type="entry name" value="GlcAase_C"/>
</dbReference>
<name>R7S5A5_PUNST</name>
<dbReference type="OrthoDB" id="2796951at2759"/>
<proteinExistence type="predicted"/>
<dbReference type="Gene3D" id="3.20.20.80">
    <property type="entry name" value="Glycosidases"/>
    <property type="match status" value="1"/>
</dbReference>
<evidence type="ECO:0000313" key="3">
    <source>
        <dbReference type="EMBL" id="EIN05134.1"/>
    </source>
</evidence>
<accession>R7S5A5</accession>
<organism evidence="3 4">
    <name type="scientific">Punctularia strigosozonata (strain HHB-11173)</name>
    <name type="common">White-rot fungus</name>
    <dbReference type="NCBI Taxonomy" id="741275"/>
    <lineage>
        <taxon>Eukaryota</taxon>
        <taxon>Fungi</taxon>
        <taxon>Dikarya</taxon>
        <taxon>Basidiomycota</taxon>
        <taxon>Agaricomycotina</taxon>
        <taxon>Agaricomycetes</taxon>
        <taxon>Corticiales</taxon>
        <taxon>Punctulariaceae</taxon>
        <taxon>Punctularia</taxon>
    </lineage>
</organism>
<dbReference type="PANTHER" id="PTHR36183:SF2">
    <property type="entry name" value="BETA-GLUCURONIDASE C-TERMINAL DOMAIN-CONTAINING PROTEIN"/>
    <property type="match status" value="1"/>
</dbReference>
<feature type="signal peptide" evidence="1">
    <location>
        <begin position="1"/>
        <end position="23"/>
    </location>
</feature>
<dbReference type="GeneID" id="18876089"/>
<feature type="domain" description="Beta-glucuronidase C-terminal" evidence="2">
    <location>
        <begin position="476"/>
        <end position="581"/>
    </location>
</feature>
<dbReference type="KEGG" id="psq:PUNSTDRAFT_107418"/>
<gene>
    <name evidence="3" type="ORF">PUNSTDRAFT_107418</name>
</gene>
<dbReference type="Pfam" id="PF16862">
    <property type="entry name" value="Glyco_hydro_79C"/>
    <property type="match status" value="1"/>
</dbReference>
<dbReference type="AlphaFoldDB" id="R7S5A5"/>
<evidence type="ECO:0000256" key="1">
    <source>
        <dbReference type="SAM" id="SignalP"/>
    </source>
</evidence>
<dbReference type="RefSeq" id="XP_007387537.1">
    <property type="nucleotide sequence ID" value="XM_007387475.1"/>
</dbReference>
<dbReference type="Proteomes" id="UP000054196">
    <property type="component" value="Unassembled WGS sequence"/>
</dbReference>
<reference evidence="4" key="1">
    <citation type="journal article" date="2012" name="Science">
        <title>The Paleozoic origin of enzymatic lignin decomposition reconstructed from 31 fungal genomes.</title>
        <authorList>
            <person name="Floudas D."/>
            <person name="Binder M."/>
            <person name="Riley R."/>
            <person name="Barry K."/>
            <person name="Blanchette R.A."/>
            <person name="Henrissat B."/>
            <person name="Martinez A.T."/>
            <person name="Otillar R."/>
            <person name="Spatafora J.W."/>
            <person name="Yadav J.S."/>
            <person name="Aerts A."/>
            <person name="Benoit I."/>
            <person name="Boyd A."/>
            <person name="Carlson A."/>
            <person name="Copeland A."/>
            <person name="Coutinho P.M."/>
            <person name="de Vries R.P."/>
            <person name="Ferreira P."/>
            <person name="Findley K."/>
            <person name="Foster B."/>
            <person name="Gaskell J."/>
            <person name="Glotzer D."/>
            <person name="Gorecki P."/>
            <person name="Heitman J."/>
            <person name="Hesse C."/>
            <person name="Hori C."/>
            <person name="Igarashi K."/>
            <person name="Jurgens J.A."/>
            <person name="Kallen N."/>
            <person name="Kersten P."/>
            <person name="Kohler A."/>
            <person name="Kuees U."/>
            <person name="Kumar T.K.A."/>
            <person name="Kuo A."/>
            <person name="LaButti K."/>
            <person name="Larrondo L.F."/>
            <person name="Lindquist E."/>
            <person name="Ling A."/>
            <person name="Lombard V."/>
            <person name="Lucas S."/>
            <person name="Lundell T."/>
            <person name="Martin R."/>
            <person name="McLaughlin D.J."/>
            <person name="Morgenstern I."/>
            <person name="Morin E."/>
            <person name="Murat C."/>
            <person name="Nagy L.G."/>
            <person name="Nolan M."/>
            <person name="Ohm R.A."/>
            <person name="Patyshakuliyeva A."/>
            <person name="Rokas A."/>
            <person name="Ruiz-Duenas F.J."/>
            <person name="Sabat G."/>
            <person name="Salamov A."/>
            <person name="Samejima M."/>
            <person name="Schmutz J."/>
            <person name="Slot J.C."/>
            <person name="St John F."/>
            <person name="Stenlid J."/>
            <person name="Sun H."/>
            <person name="Sun S."/>
            <person name="Syed K."/>
            <person name="Tsang A."/>
            <person name="Wiebenga A."/>
            <person name="Young D."/>
            <person name="Pisabarro A."/>
            <person name="Eastwood D.C."/>
            <person name="Martin F."/>
            <person name="Cullen D."/>
            <person name="Grigoriev I.V."/>
            <person name="Hibbett D.S."/>
        </authorList>
    </citation>
    <scope>NUCLEOTIDE SEQUENCE [LARGE SCALE GENOMIC DNA]</scope>
    <source>
        <strain evidence="4">HHB-11173 SS5</strain>
    </source>
</reference>
<protein>
    <submittedName>
        <fullName evidence="3">Glycoside hydrolase family 79 protein</fullName>
    </submittedName>
</protein>
<sequence>MRNPFTLLPGAVLSVLFIGFSLNSDDNNGPVLLASAVTVYSQQPIGTTTASGAVASYTGAAAYDPTVLNAPAIPDPLPSMAFGIQLQSSSDAVSGLSIKQNGGFMGFSIEFSVINQVLGKNSSNLQVPFLNLMSNIRQRAGHVRIRVGGNTQETATLVDSLADGKILEKDEDNLTNPTDTPPLVFTPDVLYMLGNISALVNTKWYLGVPFNDTTNLRLGIVQVGEAVLGDNLLGLQVGNEPDLYADHGHRNGTYSPYDYFGEFGVLVEALAAAPDQYPVRNNLIAPSVATGDWTPEMVWNTGFIPSYTDSLGALAVEHYPDDNCFAVYGIGSARDPQTEFPNYLNHTSGQSIVAPYLNSSAIAQAAGKPFIMFETNTASCGGFPGISDSFGSALWALDYGLQMAYSNFSGAMLHVGGQNVYYNPFTPPPTNQSTYHQWTVGPVYYSALVIAEVFGSSNESQIIDMFPNDASIYTPAYAIYENGSPARVALFNYITDSSGNSDYTASISINGGTVPSSVKVKYLLAPSVSSKNDNVTWAGQTFGTTFASDGRLTGDLDLQTVTCDTTANTCPIKVPAPGFALVFLSDDALSTADSVSTMTATFSTTSVTKTVNTATIDASVLATSNGHSGKDRQLGSTSKGSASAAVGRAALLPRAMALAAAAANAVVVGRVFRW</sequence>
<dbReference type="GO" id="GO:0016787">
    <property type="term" value="F:hydrolase activity"/>
    <property type="evidence" value="ECO:0007669"/>
    <property type="project" value="UniProtKB-KW"/>
</dbReference>
<dbReference type="PANTHER" id="PTHR36183">
    <property type="entry name" value="BETA-GLUCURONIDASE"/>
    <property type="match status" value="1"/>
</dbReference>
<evidence type="ECO:0000259" key="2">
    <source>
        <dbReference type="Pfam" id="PF16862"/>
    </source>
</evidence>
<dbReference type="HOGENOM" id="CLU_023945_0_0_1"/>
<dbReference type="InterPro" id="IPR052974">
    <property type="entry name" value="GH79_Enzymes"/>
</dbReference>
<keyword evidence="1" id="KW-0732">Signal</keyword>
<dbReference type="OMA" id="MQMAYSN"/>
<keyword evidence="3" id="KW-0378">Hydrolase</keyword>